<gene>
    <name evidence="8" type="ORF">JFY56_21065</name>
</gene>
<evidence type="ECO:0000256" key="7">
    <source>
        <dbReference type="SAM" id="Phobius"/>
    </source>
</evidence>
<feature type="transmembrane region" description="Helical" evidence="7">
    <location>
        <begin position="447"/>
        <end position="465"/>
    </location>
</feature>
<dbReference type="EMBL" id="JAELYA010000009">
    <property type="protein sequence ID" value="MBO3277712.1"/>
    <property type="molecule type" value="Genomic_DNA"/>
</dbReference>
<dbReference type="PANTHER" id="PTHR30509">
    <property type="entry name" value="P-HYDROXYBENZOIC ACID EFFLUX PUMP SUBUNIT-RELATED"/>
    <property type="match status" value="1"/>
</dbReference>
<keyword evidence="2" id="KW-0813">Transport</keyword>
<dbReference type="Pfam" id="PF04632">
    <property type="entry name" value="FUSC"/>
    <property type="match status" value="1"/>
</dbReference>
<feature type="transmembrane region" description="Helical" evidence="7">
    <location>
        <begin position="128"/>
        <end position="145"/>
    </location>
</feature>
<comment type="caution">
    <text evidence="8">The sequence shown here is derived from an EMBL/GenBank/DDBJ whole genome shotgun (WGS) entry which is preliminary data.</text>
</comment>
<name>A0ABS3TVK6_9PSED</name>
<evidence type="ECO:0000256" key="1">
    <source>
        <dbReference type="ARBA" id="ARBA00004651"/>
    </source>
</evidence>
<feature type="transmembrane region" description="Helical" evidence="7">
    <location>
        <begin position="526"/>
        <end position="552"/>
    </location>
</feature>
<feature type="transmembrane region" description="Helical" evidence="7">
    <location>
        <begin position="471"/>
        <end position="488"/>
    </location>
</feature>
<accession>A0ABS3TVK6</accession>
<keyword evidence="5 7" id="KW-1133">Transmembrane helix</keyword>
<feature type="transmembrane region" description="Helical" evidence="7">
    <location>
        <begin position="103"/>
        <end position="121"/>
    </location>
</feature>
<feature type="transmembrane region" description="Helical" evidence="7">
    <location>
        <begin position="157"/>
        <end position="178"/>
    </location>
</feature>
<keyword evidence="6 7" id="KW-0472">Membrane</keyword>
<feature type="transmembrane region" description="Helical" evidence="7">
    <location>
        <begin position="78"/>
        <end position="97"/>
    </location>
</feature>
<protein>
    <submittedName>
        <fullName evidence="8">FUSC family protein</fullName>
    </submittedName>
</protein>
<dbReference type="InterPro" id="IPR006726">
    <property type="entry name" value="PHBA_efflux_AaeB/fusaric-R"/>
</dbReference>
<keyword evidence="9" id="KW-1185">Reference proteome</keyword>
<feature type="transmembrane region" description="Helical" evidence="7">
    <location>
        <begin position="30"/>
        <end position="48"/>
    </location>
</feature>
<comment type="subcellular location">
    <subcellularLocation>
        <location evidence="1">Cell membrane</location>
        <topology evidence="1">Multi-pass membrane protein</topology>
    </subcellularLocation>
</comment>
<evidence type="ECO:0000256" key="4">
    <source>
        <dbReference type="ARBA" id="ARBA00022692"/>
    </source>
</evidence>
<evidence type="ECO:0000313" key="8">
    <source>
        <dbReference type="EMBL" id="MBO3277712.1"/>
    </source>
</evidence>
<dbReference type="PANTHER" id="PTHR30509:SF9">
    <property type="entry name" value="MULTIDRUG RESISTANCE PROTEIN MDTO"/>
    <property type="match status" value="1"/>
</dbReference>
<sequence>MARSIGSVMPSGGDLRRAAFDWARSDGVTWIYLLKVLLAAFATLWLAMRLELPQPSTAVITVFIVMQPQSGQVFAKSFYRILGSILGLSVMVTLIALFAQERVLFLLSMAIWIGLCTAGAARYRDFRSYACVLSGYTAALIGIPATLHPDAAFMQAVWRLLEVGLGIVVATVVSAAIFPQSAGAAMRNALYLRFGAFAGFVLDHLDGGDSRAFEAANVNFAAQAVGLDTLRSASTFEDPHMRLRNGRLLRLNNEFMVLGTRYHALHQLLERLRGQGAEQVLQAFEPCLDELRGVLEPWRGRAVTDEDARRLAEDLDSHRLRLMRTIRRCRADLVDRQPDEDALLDFNTAAELLYRFADDLYSYAQTHASLADHRHEREQWSGDFAARANALGAAVAGMRTGMMILLFGSFWISTAWPSGSTFALNAVAVSALASAAPNPAKLAMQMAIGTVISALLGFATTFFVFPHIDGFPLLCMVMAPVFAAGAFASTRPQWAGYGLGLLVFFSFGSVPANLTVYDPARMINEYIALVLSMALSAVAAAVILPPTSAWLWRRLERDLRMRVVQAIRDERADQAPAFESATRDLLNQAYGVAAGRPDVQRGLLRWTFVVLEVGHAILELRREQDALPDEPCYAESRPWRQSIRTLGRALIRLFMQPDESNRQRAVAAVEHAIDAIRHTDEQRAPDFESSPLRRLLSYLHFIRTTLLDPQSPLRDAEPSRGNAAHVA</sequence>
<evidence type="ECO:0000256" key="6">
    <source>
        <dbReference type="ARBA" id="ARBA00023136"/>
    </source>
</evidence>
<proteinExistence type="predicted"/>
<evidence type="ECO:0000256" key="5">
    <source>
        <dbReference type="ARBA" id="ARBA00022989"/>
    </source>
</evidence>
<keyword evidence="4 7" id="KW-0812">Transmembrane</keyword>
<dbReference type="Proteomes" id="UP000669060">
    <property type="component" value="Unassembled WGS sequence"/>
</dbReference>
<evidence type="ECO:0000256" key="3">
    <source>
        <dbReference type="ARBA" id="ARBA00022475"/>
    </source>
</evidence>
<evidence type="ECO:0000313" key="9">
    <source>
        <dbReference type="Proteomes" id="UP000669060"/>
    </source>
</evidence>
<keyword evidence="3" id="KW-1003">Cell membrane</keyword>
<reference evidence="8 9" key="1">
    <citation type="submission" date="2020-12" db="EMBL/GenBank/DDBJ databases">
        <title>Pseudomonas schmalbachii sp. nov. isolated from millipede gut.</title>
        <authorList>
            <person name="Shelomi M."/>
        </authorList>
    </citation>
    <scope>NUCLEOTIDE SEQUENCE [LARGE SCALE GENOMIC DNA]</scope>
    <source>
        <strain evidence="8 9">Milli4</strain>
    </source>
</reference>
<feature type="transmembrane region" description="Helical" evidence="7">
    <location>
        <begin position="495"/>
        <end position="514"/>
    </location>
</feature>
<organism evidence="8 9">
    <name type="scientific">Pseudomonas schmalbachii</name>
    <dbReference type="NCBI Taxonomy" id="2816993"/>
    <lineage>
        <taxon>Bacteria</taxon>
        <taxon>Pseudomonadati</taxon>
        <taxon>Pseudomonadota</taxon>
        <taxon>Gammaproteobacteria</taxon>
        <taxon>Pseudomonadales</taxon>
        <taxon>Pseudomonadaceae</taxon>
        <taxon>Pseudomonas</taxon>
    </lineage>
</organism>
<dbReference type="RefSeq" id="WP_208316102.1">
    <property type="nucleotide sequence ID" value="NZ_JAELYA010000009.1"/>
</dbReference>
<evidence type="ECO:0000256" key="2">
    <source>
        <dbReference type="ARBA" id="ARBA00022448"/>
    </source>
</evidence>